<dbReference type="InterPro" id="IPR016888">
    <property type="entry name" value="UCP028498"/>
</dbReference>
<dbReference type="EMBL" id="CP007129">
    <property type="protein sequence ID" value="AHG92806.1"/>
    <property type="molecule type" value="Genomic_DNA"/>
</dbReference>
<accession>W0RQ28</accession>
<sequence>MANTPRFPESDVQALDRASILGVRSGTSHKHTGVWVVVVEGRVFVRSWNDKPTGWYRALRAEPRGTIAFGGRRGVDAREIAVRARPVRSTRLRAAVTAAYARKYRTPASQQWVRGFAEPAREATTLELVPAE</sequence>
<dbReference type="Proteomes" id="UP000019151">
    <property type="component" value="Plasmid 1"/>
</dbReference>
<organism evidence="1 2">
    <name type="scientific">Gemmatirosa kalamazoonensis</name>
    <dbReference type="NCBI Taxonomy" id="861299"/>
    <lineage>
        <taxon>Bacteria</taxon>
        <taxon>Pseudomonadati</taxon>
        <taxon>Gemmatimonadota</taxon>
        <taxon>Gemmatimonadia</taxon>
        <taxon>Gemmatimonadales</taxon>
        <taxon>Gemmatimonadaceae</taxon>
        <taxon>Gemmatirosa</taxon>
    </lineage>
</organism>
<geneLocation type="plasmid" evidence="1 2">
    <name>1</name>
</geneLocation>
<keyword evidence="1" id="KW-0614">Plasmid</keyword>
<proteinExistence type="predicted"/>
<protein>
    <submittedName>
        <fullName evidence="1">Putative conserved protein UCP028498</fullName>
    </submittedName>
</protein>
<name>W0RQ28_9BACT</name>
<dbReference type="InParanoid" id="W0RQ28"/>
<dbReference type="Gene3D" id="2.30.110.10">
    <property type="entry name" value="Electron Transport, Fmn-binding Protein, Chain A"/>
    <property type="match status" value="1"/>
</dbReference>
<dbReference type="KEGG" id="gba:J421_5271"/>
<keyword evidence="2" id="KW-1185">Reference proteome</keyword>
<dbReference type="HOGENOM" id="CLU_1914051_0_0_0"/>
<dbReference type="RefSeq" id="WP_025414133.1">
    <property type="nucleotide sequence ID" value="NZ_CP007129.1"/>
</dbReference>
<gene>
    <name evidence="1" type="ORF">J421_5271</name>
</gene>
<evidence type="ECO:0000313" key="1">
    <source>
        <dbReference type="EMBL" id="AHG92806.1"/>
    </source>
</evidence>
<dbReference type="Pfam" id="PF10012">
    <property type="entry name" value="DUF2255"/>
    <property type="match status" value="1"/>
</dbReference>
<dbReference type="AlphaFoldDB" id="W0RQ28"/>
<reference evidence="1 2" key="1">
    <citation type="journal article" date="2014" name="Genome Announc.">
        <title>Genome Sequence and Methylome of Soil Bacterium Gemmatirosa kalamazoonensis KBS708T, a Member of the Rarely Cultivated Gemmatimonadetes Phylum.</title>
        <authorList>
            <person name="Debruyn J.M."/>
            <person name="Radosevich M."/>
            <person name="Wommack K.E."/>
            <person name="Polson S.W."/>
            <person name="Hauser L.J."/>
            <person name="Fawaz M.N."/>
            <person name="Korlach J."/>
            <person name="Tsai Y.C."/>
        </authorList>
    </citation>
    <scope>NUCLEOTIDE SEQUENCE [LARGE SCALE GENOMIC DNA]</scope>
    <source>
        <strain evidence="1 2">KBS708</strain>
        <plasmid evidence="2">Plasmid 1</plasmid>
    </source>
</reference>
<dbReference type="InterPro" id="IPR012349">
    <property type="entry name" value="Split_barrel_FMN-bd"/>
</dbReference>
<evidence type="ECO:0000313" key="2">
    <source>
        <dbReference type="Proteomes" id="UP000019151"/>
    </source>
</evidence>